<evidence type="ECO:0000256" key="8">
    <source>
        <dbReference type="ARBA" id="ARBA00022982"/>
    </source>
</evidence>
<keyword evidence="11 14" id="KW-0472">Membrane</keyword>
<organism evidence="15">
    <name type="scientific">Rhodnius neglectus</name>
    <dbReference type="NCBI Taxonomy" id="72488"/>
    <lineage>
        <taxon>Eukaryota</taxon>
        <taxon>Metazoa</taxon>
        <taxon>Ecdysozoa</taxon>
        <taxon>Arthropoda</taxon>
        <taxon>Hexapoda</taxon>
        <taxon>Insecta</taxon>
        <taxon>Pterygota</taxon>
        <taxon>Neoptera</taxon>
        <taxon>Paraneoptera</taxon>
        <taxon>Hemiptera</taxon>
        <taxon>Heteroptera</taxon>
        <taxon>Panheteroptera</taxon>
        <taxon>Cimicomorpha</taxon>
        <taxon>Reduviidae</taxon>
        <taxon>Triatominae</taxon>
        <taxon>Rhodnius</taxon>
    </lineage>
</organism>
<evidence type="ECO:0000256" key="1">
    <source>
        <dbReference type="ARBA" id="ARBA00004434"/>
    </source>
</evidence>
<evidence type="ECO:0000256" key="11">
    <source>
        <dbReference type="ARBA" id="ARBA00023136"/>
    </source>
</evidence>
<reference evidence="15" key="1">
    <citation type="journal article" date="2016" name="PLoS Negl. Trop. Dis.">
        <title>A Deep Insight into the Sialome of Rhodnius neglectus, a Vector of Chagas Disease.</title>
        <authorList>
            <person name="Santiago P.B."/>
            <person name="Assumpcao T.C."/>
            <person name="Araujo C.N."/>
            <person name="Bastos I.M."/>
            <person name="Neves D."/>
            <person name="Silva I.G."/>
            <person name="Charneau S."/>
            <person name="Queiroz R.M."/>
            <person name="Raiol T."/>
            <person name="Oliveira J.V."/>
            <person name="Sousa M.V."/>
            <person name="Calvo E."/>
            <person name="Ribeiro J.M."/>
            <person name="Santana J.M."/>
        </authorList>
    </citation>
    <scope>NUCLEOTIDE SEQUENCE</scope>
    <source>
        <tissue evidence="15">Salivary glands</tissue>
    </source>
</reference>
<keyword evidence="9 14" id="KW-1133">Transmembrane helix</keyword>
<comment type="similarity">
    <text evidence="2">Belongs to the complex I NDUFB4 subunit family.</text>
</comment>
<evidence type="ECO:0000256" key="9">
    <source>
        <dbReference type="ARBA" id="ARBA00022989"/>
    </source>
</evidence>
<feature type="transmembrane region" description="Helical" evidence="14">
    <location>
        <begin position="66"/>
        <end position="84"/>
    </location>
</feature>
<dbReference type="AlphaFoldDB" id="A0A0P4VZI1"/>
<evidence type="ECO:0000256" key="12">
    <source>
        <dbReference type="ARBA" id="ARBA00030212"/>
    </source>
</evidence>
<proteinExistence type="evidence at transcript level"/>
<evidence type="ECO:0000256" key="6">
    <source>
        <dbReference type="ARBA" id="ARBA00022692"/>
    </source>
</evidence>
<evidence type="ECO:0000256" key="10">
    <source>
        <dbReference type="ARBA" id="ARBA00023128"/>
    </source>
</evidence>
<dbReference type="PANTHER" id="PTHR15469:SF0">
    <property type="entry name" value="NADH DEHYDROGENASE [UBIQUINONE] 1 BETA SUBCOMPLEX SUBUNIT 4"/>
    <property type="match status" value="1"/>
</dbReference>
<evidence type="ECO:0000256" key="13">
    <source>
        <dbReference type="ARBA" id="ARBA00030987"/>
    </source>
</evidence>
<dbReference type="InterPro" id="IPR009866">
    <property type="entry name" value="NADH_UbQ_OxRdtase_NDUFB4_su"/>
</dbReference>
<dbReference type="GO" id="GO:0005743">
    <property type="term" value="C:mitochondrial inner membrane"/>
    <property type="evidence" value="ECO:0007669"/>
    <property type="project" value="UniProtKB-SubCell"/>
</dbReference>
<dbReference type="PANTHER" id="PTHR15469">
    <property type="entry name" value="NADH-UBIQUINONE OXIDOREDUCTASE B15 SUBUNIT"/>
    <property type="match status" value="1"/>
</dbReference>
<dbReference type="EMBL" id="GDKW01001652">
    <property type="protein sequence ID" value="JAI54943.1"/>
    <property type="molecule type" value="mRNA"/>
</dbReference>
<accession>A0A0P4VZI1</accession>
<keyword evidence="6 14" id="KW-0812">Transmembrane</keyword>
<evidence type="ECO:0000256" key="7">
    <source>
        <dbReference type="ARBA" id="ARBA00022792"/>
    </source>
</evidence>
<evidence type="ECO:0000313" key="15">
    <source>
        <dbReference type="EMBL" id="JAI54943.1"/>
    </source>
</evidence>
<evidence type="ECO:0000256" key="3">
    <source>
        <dbReference type="ARBA" id="ARBA00018681"/>
    </source>
</evidence>
<keyword evidence="4" id="KW-0813">Transport</keyword>
<keyword evidence="8" id="KW-0249">Electron transport</keyword>
<sequence length="110" mass="12943">MSDSRITPELIELKNKQRIALKKEYWKQVTNPHAPEVGHVFDPAVQRFMSMKATNIDFFRETPKTILRGLFLLVLPIAGTIYMFKYDRDKKEAAYRSGQVAYKDRLFKFV</sequence>
<protein>
    <recommendedName>
        <fullName evidence="3">NADH dehydrogenase [ubiquinone] 1 beta subcomplex subunit 4</fullName>
    </recommendedName>
    <alternativeName>
        <fullName evidence="12">Complex I-B15</fullName>
    </alternativeName>
    <alternativeName>
        <fullName evidence="13">NADH-ubiquinone oxidoreductase B15 subunit</fullName>
    </alternativeName>
</protein>
<name>A0A0P4VZI1_9HEMI</name>
<evidence type="ECO:0000256" key="4">
    <source>
        <dbReference type="ARBA" id="ARBA00022448"/>
    </source>
</evidence>
<keyword evidence="5" id="KW-0679">Respiratory chain</keyword>
<evidence type="ECO:0000256" key="2">
    <source>
        <dbReference type="ARBA" id="ARBA00007260"/>
    </source>
</evidence>
<dbReference type="Pfam" id="PF07225">
    <property type="entry name" value="NDUF_B4"/>
    <property type="match status" value="1"/>
</dbReference>
<keyword evidence="7" id="KW-0999">Mitochondrion inner membrane</keyword>
<evidence type="ECO:0000256" key="5">
    <source>
        <dbReference type="ARBA" id="ARBA00022660"/>
    </source>
</evidence>
<keyword evidence="10" id="KW-0496">Mitochondrion</keyword>
<evidence type="ECO:0000256" key="14">
    <source>
        <dbReference type="SAM" id="Phobius"/>
    </source>
</evidence>
<comment type="subcellular location">
    <subcellularLocation>
        <location evidence="1">Mitochondrion inner membrane</location>
        <topology evidence="1">Single-pass membrane protein</topology>
    </subcellularLocation>
</comment>